<dbReference type="EMBL" id="UPHQ01000014">
    <property type="protein sequence ID" value="VBA33776.1"/>
    <property type="molecule type" value="Genomic_DNA"/>
</dbReference>
<protein>
    <submittedName>
        <fullName evidence="1">Uncharacterized protein</fullName>
    </submittedName>
</protein>
<accession>A0A498PRC7</accession>
<dbReference type="AlphaFoldDB" id="A0A498PRC7"/>
<dbReference type="Proteomes" id="UP000267289">
    <property type="component" value="Unassembled WGS sequence"/>
</dbReference>
<sequence length="71" mass="7357">MLLVNVVRLRGLGYLSAPLKRLVMVGVRGMSSVLTASVVMPLHRVCSEGFDCACRAGTAAIGRPDGTVGAV</sequence>
<gene>
    <name evidence="1" type="ORF">LAUMK13_00350</name>
</gene>
<organism evidence="1 2">
    <name type="scientific">Mycobacterium innocens</name>
    <dbReference type="NCBI Taxonomy" id="2341083"/>
    <lineage>
        <taxon>Bacteria</taxon>
        <taxon>Bacillati</taxon>
        <taxon>Actinomycetota</taxon>
        <taxon>Actinomycetes</taxon>
        <taxon>Mycobacteriales</taxon>
        <taxon>Mycobacteriaceae</taxon>
        <taxon>Mycobacterium</taxon>
    </lineage>
</organism>
<evidence type="ECO:0000313" key="1">
    <source>
        <dbReference type="EMBL" id="VBA33776.1"/>
    </source>
</evidence>
<reference evidence="1 2" key="1">
    <citation type="submission" date="2018-09" db="EMBL/GenBank/DDBJ databases">
        <authorList>
            <person name="Tagini F."/>
        </authorList>
    </citation>
    <scope>NUCLEOTIDE SEQUENCE [LARGE SCALE GENOMIC DNA]</scope>
    <source>
        <strain evidence="1 2">MK13</strain>
    </source>
</reference>
<evidence type="ECO:0000313" key="2">
    <source>
        <dbReference type="Proteomes" id="UP000267289"/>
    </source>
</evidence>
<proteinExistence type="predicted"/>
<name>A0A498PRC7_9MYCO</name>
<keyword evidence="2" id="KW-1185">Reference proteome</keyword>